<protein>
    <submittedName>
        <fullName evidence="1">Uncharacterized protein</fullName>
    </submittedName>
</protein>
<name>A0AAP1V3S7_9BURK</name>
<evidence type="ECO:0000313" key="6">
    <source>
        <dbReference type="Proteomes" id="UP001220209"/>
    </source>
</evidence>
<keyword evidence="5" id="KW-1185">Reference proteome</keyword>
<dbReference type="EMBL" id="JAGEMX010000005">
    <property type="protein sequence ID" value="MBO1831128.1"/>
    <property type="molecule type" value="Genomic_DNA"/>
</dbReference>
<dbReference type="GeneID" id="93194811"/>
<evidence type="ECO:0000313" key="1">
    <source>
        <dbReference type="EMBL" id="MBK1931340.1"/>
    </source>
</evidence>
<evidence type="ECO:0000313" key="2">
    <source>
        <dbReference type="EMBL" id="MBO1831128.1"/>
    </source>
</evidence>
<accession>A0AAP1V3S7</accession>
<reference evidence="1" key="1">
    <citation type="submission" date="2021-01" db="EMBL/GenBank/DDBJ databases">
        <title>Outbreak of Burkholderia contaminns endophthalmitis traced to a clinical ventilation system.</title>
        <authorList>
            <person name="Lipuma J."/>
            <person name="Spilker T."/>
            <person name="Kratholm J."/>
        </authorList>
    </citation>
    <scope>NUCLEOTIDE SEQUENCE</scope>
    <source>
        <strain evidence="1">HI4954</strain>
    </source>
</reference>
<evidence type="ECO:0000313" key="3">
    <source>
        <dbReference type="EMBL" id="WFN22129.1"/>
    </source>
</evidence>
<dbReference type="Proteomes" id="UP000664048">
    <property type="component" value="Unassembled WGS sequence"/>
</dbReference>
<organism evidence="1 4">
    <name type="scientific">Burkholderia contaminans</name>
    <dbReference type="NCBI Taxonomy" id="488447"/>
    <lineage>
        <taxon>Bacteria</taxon>
        <taxon>Pseudomonadati</taxon>
        <taxon>Pseudomonadota</taxon>
        <taxon>Betaproteobacteria</taxon>
        <taxon>Burkholderiales</taxon>
        <taxon>Burkholderiaceae</taxon>
        <taxon>Burkholderia</taxon>
        <taxon>Burkholderia cepacia complex</taxon>
    </lineage>
</organism>
<evidence type="ECO:0000313" key="4">
    <source>
        <dbReference type="Proteomes" id="UP000611459"/>
    </source>
</evidence>
<dbReference type="EMBL" id="CP090642">
    <property type="protein sequence ID" value="WFN22129.1"/>
    <property type="molecule type" value="Genomic_DNA"/>
</dbReference>
<proteinExistence type="predicted"/>
<reference evidence="3 6" key="3">
    <citation type="submission" date="2021-12" db="EMBL/GenBank/DDBJ databases">
        <title>Genomic and phenotypic characterization of three Burkholderia contaminans isolates recovered from different sources.</title>
        <authorList>
            <person name="Lopez De Volder A."/>
            <person name="Fan Y."/>
            <person name="Nunvar J."/>
            <person name="Herrera T."/>
            <person name="Timp W."/>
            <person name="Degrossi J."/>
        </authorList>
    </citation>
    <scope>NUCLEOTIDE SEQUENCE [LARGE SCALE GENOMIC DNA]</scope>
    <source>
        <strain evidence="3 6">LMG 23361</strain>
    </source>
</reference>
<dbReference type="Proteomes" id="UP001220209">
    <property type="component" value="Chromosome 3"/>
</dbReference>
<dbReference type="AlphaFoldDB" id="A0AAP1V3S7"/>
<dbReference type="EMBL" id="JAENIB010000005">
    <property type="protein sequence ID" value="MBK1931340.1"/>
    <property type="molecule type" value="Genomic_DNA"/>
</dbReference>
<reference evidence="2 5" key="2">
    <citation type="submission" date="2021-03" db="EMBL/GenBank/DDBJ databases">
        <title>Clinical course, treatment and visual outcome of an outbreak of Burkholderia contaminans endophthalmitis following cataract surgery.</title>
        <authorList>
            <person name="Lind C."/>
            <person name="Olsen K."/>
            <person name="Angelsen N.K."/>
            <person name="Krefting E.A."/>
            <person name="Fossen K."/>
            <person name="Gravningen K."/>
            <person name="Depoorter E."/>
            <person name="Vandamme P."/>
            <person name="Bertelsen G."/>
        </authorList>
    </citation>
    <scope>NUCLEOTIDE SEQUENCE [LARGE SCALE GENOMIC DNA]</scope>
    <source>
        <strain evidence="2 5">51242556</strain>
    </source>
</reference>
<dbReference type="Proteomes" id="UP000611459">
    <property type="component" value="Unassembled WGS sequence"/>
</dbReference>
<dbReference type="RefSeq" id="WP_046197085.1">
    <property type="nucleotide sequence ID" value="NZ_AP018359.1"/>
</dbReference>
<sequence length="73" mass="8139">MTKYQTQSVGHVDTYGADAEHRRIQVPLASVLHVFSEGFNVDGNELLSYAATVDTETGQVVFDLRMKRRGPLD</sequence>
<evidence type="ECO:0000313" key="5">
    <source>
        <dbReference type="Proteomes" id="UP000664048"/>
    </source>
</evidence>
<gene>
    <name evidence="2" type="ORF">J4M89_17280</name>
    <name evidence="1" type="ORF">JIN94_15740</name>
    <name evidence="3" type="ORF">LXE91_36135</name>
</gene>